<proteinExistence type="predicted"/>
<feature type="region of interest" description="Disordered" evidence="1">
    <location>
        <begin position="95"/>
        <end position="152"/>
    </location>
</feature>
<evidence type="ECO:0000313" key="3">
    <source>
        <dbReference type="Proteomes" id="UP000198297"/>
    </source>
</evidence>
<dbReference type="Proteomes" id="UP000198297">
    <property type="component" value="Unassembled WGS sequence"/>
</dbReference>
<dbReference type="EMBL" id="FZNK01000016">
    <property type="protein sequence ID" value="SNR72855.1"/>
    <property type="molecule type" value="Genomic_DNA"/>
</dbReference>
<dbReference type="AlphaFoldDB" id="A0A238YNY5"/>
<evidence type="ECO:0000256" key="1">
    <source>
        <dbReference type="SAM" id="MobiDB-lite"/>
    </source>
</evidence>
<sequence length="152" mass="16904">MATNESEPAEGGEKSASMNGFAIQAIRQRIAKQASRQEDFQLSMRVKTNPDEESVKTFQQKLIEFIQRKLEAGDVRTPEAVIALWDELNRMEEMLRKTSEEMDDEEMASNDEGEGHDGDGTDASAINERSSMDDEGAESEADSGQSEDPAFH</sequence>
<organism evidence="2 3">
    <name type="scientific">Halorubrum ezzemoulense</name>
    <name type="common">Halorubrum chaoviator</name>
    <dbReference type="NCBI Taxonomy" id="337243"/>
    <lineage>
        <taxon>Archaea</taxon>
        <taxon>Methanobacteriati</taxon>
        <taxon>Methanobacteriota</taxon>
        <taxon>Stenosarchaea group</taxon>
        <taxon>Halobacteria</taxon>
        <taxon>Halobacteriales</taxon>
        <taxon>Haloferacaceae</taxon>
        <taxon>Halorubrum</taxon>
    </lineage>
</organism>
<accession>A0A238YNY5</accession>
<gene>
    <name evidence="2" type="ORF">SAMN06266787_1169</name>
</gene>
<protein>
    <submittedName>
        <fullName evidence="2">Uncharacterized protein</fullName>
    </submittedName>
</protein>
<feature type="compositionally biased region" description="Acidic residues" evidence="1">
    <location>
        <begin position="101"/>
        <end position="112"/>
    </location>
</feature>
<reference evidence="2 3" key="1">
    <citation type="submission" date="2017-06" db="EMBL/GenBank/DDBJ databases">
        <authorList>
            <person name="Kim H.J."/>
            <person name="Triplett B.A."/>
        </authorList>
    </citation>
    <scope>NUCLEOTIDE SEQUENCE [LARGE SCALE GENOMIC DNA]</scope>
    <source>
        <strain evidence="2 3">DSM 19316</strain>
    </source>
</reference>
<name>A0A238YNY5_HALEZ</name>
<dbReference type="RefSeq" id="WP_089309216.1">
    <property type="nucleotide sequence ID" value="NZ_FZNK01000016.1"/>
</dbReference>
<evidence type="ECO:0000313" key="2">
    <source>
        <dbReference type="EMBL" id="SNR72855.1"/>
    </source>
</evidence>